<feature type="chain" id="PRO_5045927994" evidence="1">
    <location>
        <begin position="34"/>
        <end position="575"/>
    </location>
</feature>
<accession>A0ABV9FLJ1</accession>
<feature type="domain" description="Bacterial Ig-like" evidence="2">
    <location>
        <begin position="376"/>
        <end position="459"/>
    </location>
</feature>
<evidence type="ECO:0000313" key="3">
    <source>
        <dbReference type="EMBL" id="MFC4602089.1"/>
    </source>
</evidence>
<keyword evidence="4" id="KW-1185">Reference proteome</keyword>
<evidence type="ECO:0000256" key="1">
    <source>
        <dbReference type="SAM" id="SignalP"/>
    </source>
</evidence>
<evidence type="ECO:0000259" key="2">
    <source>
        <dbReference type="Pfam" id="PF16640"/>
    </source>
</evidence>
<dbReference type="InterPro" id="IPR013783">
    <property type="entry name" value="Ig-like_fold"/>
</dbReference>
<evidence type="ECO:0000313" key="4">
    <source>
        <dbReference type="Proteomes" id="UP001595914"/>
    </source>
</evidence>
<dbReference type="EMBL" id="JBHSFO010000001">
    <property type="protein sequence ID" value="MFC4602089.1"/>
    <property type="molecule type" value="Genomic_DNA"/>
</dbReference>
<dbReference type="Proteomes" id="UP001595914">
    <property type="component" value="Unassembled WGS sequence"/>
</dbReference>
<dbReference type="Pfam" id="PF16640">
    <property type="entry name" value="Big_3_5"/>
    <property type="match status" value="4"/>
</dbReference>
<dbReference type="InterPro" id="IPR032109">
    <property type="entry name" value="Big_3_5"/>
</dbReference>
<comment type="caution">
    <text evidence="3">The sequence shown here is derived from an EMBL/GenBank/DDBJ whole genome shotgun (WGS) entry which is preliminary data.</text>
</comment>
<proteinExistence type="predicted"/>
<reference evidence="4" key="1">
    <citation type="journal article" date="2019" name="Int. J. Syst. Evol. Microbiol.">
        <title>The Global Catalogue of Microorganisms (GCM) 10K type strain sequencing project: providing services to taxonomists for standard genome sequencing and annotation.</title>
        <authorList>
            <consortium name="The Broad Institute Genomics Platform"/>
            <consortium name="The Broad Institute Genome Sequencing Center for Infectious Disease"/>
            <person name="Wu L."/>
            <person name="Ma J."/>
        </authorList>
    </citation>
    <scope>NUCLEOTIDE SEQUENCE [LARGE SCALE GENOMIC DNA]</scope>
    <source>
        <strain evidence="4">CCUG 54520</strain>
    </source>
</reference>
<feature type="domain" description="Bacterial Ig-like" evidence="2">
    <location>
        <begin position="188"/>
        <end position="271"/>
    </location>
</feature>
<organism evidence="3 4">
    <name type="scientific">Rhodococcus kronopolitis</name>
    <dbReference type="NCBI Taxonomy" id="1460226"/>
    <lineage>
        <taxon>Bacteria</taxon>
        <taxon>Bacillati</taxon>
        <taxon>Actinomycetota</taxon>
        <taxon>Actinomycetes</taxon>
        <taxon>Mycobacteriales</taxon>
        <taxon>Nocardiaceae</taxon>
        <taxon>Rhodococcus</taxon>
    </lineage>
</organism>
<name>A0ABV9FLJ1_9NOCA</name>
<dbReference type="RefSeq" id="WP_378412982.1">
    <property type="nucleotide sequence ID" value="NZ_JBHSFO010000001.1"/>
</dbReference>
<feature type="signal peptide" evidence="1">
    <location>
        <begin position="1"/>
        <end position="33"/>
    </location>
</feature>
<keyword evidence="1" id="KW-0732">Signal</keyword>
<sequence length="575" mass="57280">MTQSSTLRAVGGLSVFAVAAGFAVALGAGTANAAEQSVSWSDGSSSYTRTISNVNPAGGEIITISTQFKRNYATSDEKITMVRDQHPACLTYVPDSAHINDDGPLSDVTVAADSVTLQGNPMTTVKNPFIPPAFWPTFKISYKVGLDCAQGVALATGLNYNGSLGAGSYPGKGPSITVGKNNTTTTLAATPSSVQQGAVVSLSATVAGGANGNTVEFYEGANKLGEGQLTAGVATFAWTPPAEGQFSVTAKFLGTTAANESVSTAQAVSVTPANVNTQTALTAPTTAVVGEDVTLTTTVTPATATGTVQFKDGDVNIGEPVTVANGTASITRRFDEASTHSFTAHFTGTGLYQNSVSAASELTVKDADFNTTTTVLEPVTATVGVPVNLAATVLPIPDSGQVEFSVDGVPVGTADVGTGDGVATLPHTFANVGTANVTAKFLGSTGFTTSTSAGFSVTVKAPEPSREATTTALAVSGPSVVGQAMTFKATVAPAGAGGTVQFKAGTTEIGGPVAVVDGVATTTHTFDTAGTYGITAVFTGGAGYQDSVSGPTVIGVTEAGPGTPSGGSLASLFNS</sequence>
<dbReference type="Gene3D" id="2.60.40.10">
    <property type="entry name" value="Immunoglobulins"/>
    <property type="match status" value="4"/>
</dbReference>
<feature type="domain" description="Bacterial Ig-like" evidence="2">
    <location>
        <begin position="282"/>
        <end position="364"/>
    </location>
</feature>
<feature type="domain" description="Bacterial Ig-like" evidence="2">
    <location>
        <begin position="476"/>
        <end position="557"/>
    </location>
</feature>
<protein>
    <submittedName>
        <fullName evidence="3">Ig-like domain-containing protein</fullName>
    </submittedName>
</protein>
<gene>
    <name evidence="3" type="ORF">ACFO6S_00110</name>
</gene>